<protein>
    <submittedName>
        <fullName evidence="2">Uncharacterized protein</fullName>
    </submittedName>
</protein>
<proteinExistence type="predicted"/>
<evidence type="ECO:0000313" key="3">
    <source>
        <dbReference type="Proteomes" id="UP000299102"/>
    </source>
</evidence>
<feature type="compositionally biased region" description="Basic residues" evidence="1">
    <location>
        <begin position="28"/>
        <end position="37"/>
    </location>
</feature>
<name>A0A4C2A6F8_EUMVA</name>
<evidence type="ECO:0000313" key="2">
    <source>
        <dbReference type="EMBL" id="GBP94739.1"/>
    </source>
</evidence>
<sequence>NRKAPKAALGSKRAARKDSPSFAGARKWITRRRHRFD</sequence>
<feature type="non-terminal residue" evidence="2">
    <location>
        <position position="1"/>
    </location>
</feature>
<accession>A0A4C2A6F8</accession>
<dbReference type="EMBL" id="BGZK01002543">
    <property type="protein sequence ID" value="GBP94739.1"/>
    <property type="molecule type" value="Genomic_DNA"/>
</dbReference>
<organism evidence="2 3">
    <name type="scientific">Eumeta variegata</name>
    <name type="common">Bagworm moth</name>
    <name type="synonym">Eumeta japonica</name>
    <dbReference type="NCBI Taxonomy" id="151549"/>
    <lineage>
        <taxon>Eukaryota</taxon>
        <taxon>Metazoa</taxon>
        <taxon>Ecdysozoa</taxon>
        <taxon>Arthropoda</taxon>
        <taxon>Hexapoda</taxon>
        <taxon>Insecta</taxon>
        <taxon>Pterygota</taxon>
        <taxon>Neoptera</taxon>
        <taxon>Endopterygota</taxon>
        <taxon>Lepidoptera</taxon>
        <taxon>Glossata</taxon>
        <taxon>Ditrysia</taxon>
        <taxon>Tineoidea</taxon>
        <taxon>Psychidae</taxon>
        <taxon>Oiketicinae</taxon>
        <taxon>Eumeta</taxon>
    </lineage>
</organism>
<comment type="caution">
    <text evidence="2">The sequence shown here is derived from an EMBL/GenBank/DDBJ whole genome shotgun (WGS) entry which is preliminary data.</text>
</comment>
<keyword evidence="3" id="KW-1185">Reference proteome</keyword>
<evidence type="ECO:0000256" key="1">
    <source>
        <dbReference type="SAM" id="MobiDB-lite"/>
    </source>
</evidence>
<reference evidence="2 3" key="1">
    <citation type="journal article" date="2019" name="Commun. Biol.">
        <title>The bagworm genome reveals a unique fibroin gene that provides high tensile strength.</title>
        <authorList>
            <person name="Kono N."/>
            <person name="Nakamura H."/>
            <person name="Ohtoshi R."/>
            <person name="Tomita M."/>
            <person name="Numata K."/>
            <person name="Arakawa K."/>
        </authorList>
    </citation>
    <scope>NUCLEOTIDE SEQUENCE [LARGE SCALE GENOMIC DNA]</scope>
</reference>
<feature type="non-terminal residue" evidence="2">
    <location>
        <position position="37"/>
    </location>
</feature>
<feature type="region of interest" description="Disordered" evidence="1">
    <location>
        <begin position="1"/>
        <end position="37"/>
    </location>
</feature>
<dbReference type="AlphaFoldDB" id="A0A4C2A6F8"/>
<gene>
    <name evidence="2" type="ORF">EVAR_52815_1</name>
</gene>
<dbReference type="Proteomes" id="UP000299102">
    <property type="component" value="Unassembled WGS sequence"/>
</dbReference>